<comment type="caution">
    <text evidence="2">The sequence shown here is derived from an EMBL/GenBank/DDBJ whole genome shotgun (WGS) entry which is preliminary data.</text>
</comment>
<dbReference type="EMBL" id="VDMD01000014">
    <property type="protein sequence ID" value="TRM62064.1"/>
    <property type="molecule type" value="Genomic_DNA"/>
</dbReference>
<keyword evidence="3" id="KW-1185">Reference proteome</keyword>
<dbReference type="OrthoDB" id="5876637at2759"/>
<feature type="compositionally biased region" description="Polar residues" evidence="1">
    <location>
        <begin position="106"/>
        <end position="116"/>
    </location>
</feature>
<sequence>MPHKRAKRSVRDKNQKEQGHDLVPAKYSLSNEPIPKSVAWVLNAEKVRADFRAKKRSAEDEGGNAKAKRRKTGTADASSMIIKPGETLPHFNKRVEDSMRGVVNAAVQTSNTTTRNTAKKEIEDKKRAKQQKATAASVEAAKRKEEEKTRAQQAATDKHADRAKEFQQSSTSAPRRLNDIAQAPPDFKKLPRGAAKNTSAKKTPRSEGHFADDEDKDG</sequence>
<dbReference type="STRING" id="97359.A0A550CBC6"/>
<evidence type="ECO:0000313" key="2">
    <source>
        <dbReference type="EMBL" id="TRM62064.1"/>
    </source>
</evidence>
<gene>
    <name evidence="2" type="ORF">BD626DRAFT_499673</name>
</gene>
<organism evidence="2 3">
    <name type="scientific">Schizophyllum amplum</name>
    <dbReference type="NCBI Taxonomy" id="97359"/>
    <lineage>
        <taxon>Eukaryota</taxon>
        <taxon>Fungi</taxon>
        <taxon>Dikarya</taxon>
        <taxon>Basidiomycota</taxon>
        <taxon>Agaricomycotina</taxon>
        <taxon>Agaricomycetes</taxon>
        <taxon>Agaricomycetidae</taxon>
        <taxon>Agaricales</taxon>
        <taxon>Schizophyllaceae</taxon>
        <taxon>Schizophyllum</taxon>
    </lineage>
</organism>
<reference evidence="2 3" key="1">
    <citation type="journal article" date="2019" name="New Phytol.">
        <title>Comparative genomics reveals unique wood-decay strategies and fruiting body development in the Schizophyllaceae.</title>
        <authorList>
            <person name="Almasi E."/>
            <person name="Sahu N."/>
            <person name="Krizsan K."/>
            <person name="Balint B."/>
            <person name="Kovacs G.M."/>
            <person name="Kiss B."/>
            <person name="Cseklye J."/>
            <person name="Drula E."/>
            <person name="Henrissat B."/>
            <person name="Nagy I."/>
            <person name="Chovatia M."/>
            <person name="Adam C."/>
            <person name="LaButti K."/>
            <person name="Lipzen A."/>
            <person name="Riley R."/>
            <person name="Grigoriev I.V."/>
            <person name="Nagy L.G."/>
        </authorList>
    </citation>
    <scope>NUCLEOTIDE SEQUENCE [LARGE SCALE GENOMIC DNA]</scope>
    <source>
        <strain evidence="2 3">NL-1724</strain>
    </source>
</reference>
<feature type="compositionally biased region" description="Basic and acidic residues" evidence="1">
    <location>
        <begin position="9"/>
        <end position="20"/>
    </location>
</feature>
<dbReference type="Proteomes" id="UP000320762">
    <property type="component" value="Unassembled WGS sequence"/>
</dbReference>
<name>A0A550CBC6_9AGAR</name>
<feature type="region of interest" description="Disordered" evidence="1">
    <location>
        <begin position="1"/>
        <end position="28"/>
    </location>
</feature>
<feature type="region of interest" description="Disordered" evidence="1">
    <location>
        <begin position="104"/>
        <end position="218"/>
    </location>
</feature>
<feature type="region of interest" description="Disordered" evidence="1">
    <location>
        <begin position="52"/>
        <end position="92"/>
    </location>
</feature>
<evidence type="ECO:0000256" key="1">
    <source>
        <dbReference type="SAM" id="MobiDB-lite"/>
    </source>
</evidence>
<feature type="compositionally biased region" description="Basic and acidic residues" evidence="1">
    <location>
        <begin position="140"/>
        <end position="165"/>
    </location>
</feature>
<evidence type="ECO:0000313" key="3">
    <source>
        <dbReference type="Proteomes" id="UP000320762"/>
    </source>
</evidence>
<protein>
    <submittedName>
        <fullName evidence="2">Uncharacterized protein</fullName>
    </submittedName>
</protein>
<proteinExistence type="predicted"/>
<dbReference type="AlphaFoldDB" id="A0A550CBC6"/>
<accession>A0A550CBC6</accession>